<feature type="chain" id="PRO_5041654978" evidence="1">
    <location>
        <begin position="22"/>
        <end position="508"/>
    </location>
</feature>
<evidence type="ECO:0000313" key="3">
    <source>
        <dbReference type="EMBL" id="OXL42724.1"/>
    </source>
</evidence>
<dbReference type="EMBL" id="NMPZ01000034">
    <property type="protein sequence ID" value="OXL42724.1"/>
    <property type="molecule type" value="Genomic_DNA"/>
</dbReference>
<dbReference type="Proteomes" id="UP000215155">
    <property type="component" value="Unassembled WGS sequence"/>
</dbReference>
<dbReference type="InterPro" id="IPR012338">
    <property type="entry name" value="Beta-lactam/transpept-like"/>
</dbReference>
<name>A0AA91TH76_9BACT</name>
<accession>A0AA91TH76</accession>
<dbReference type="Pfam" id="PF00144">
    <property type="entry name" value="Beta-lactamase"/>
    <property type="match status" value="1"/>
</dbReference>
<dbReference type="PANTHER" id="PTHR43283:SF7">
    <property type="entry name" value="BETA-LACTAMASE-RELATED DOMAIN-CONTAINING PROTEIN"/>
    <property type="match status" value="1"/>
</dbReference>
<dbReference type="PANTHER" id="PTHR43283">
    <property type="entry name" value="BETA-LACTAMASE-RELATED"/>
    <property type="match status" value="1"/>
</dbReference>
<organism evidence="3 4">
    <name type="scientific">Segatella copri</name>
    <dbReference type="NCBI Taxonomy" id="165179"/>
    <lineage>
        <taxon>Bacteria</taxon>
        <taxon>Pseudomonadati</taxon>
        <taxon>Bacteroidota</taxon>
        <taxon>Bacteroidia</taxon>
        <taxon>Bacteroidales</taxon>
        <taxon>Prevotellaceae</taxon>
        <taxon>Segatella</taxon>
    </lineage>
</organism>
<sequence length="508" mass="57734">MKKLFLTISLAFGLLSAEAQTGDLPRVAPEQAGVKSKQVVAFFDSLMSFPKTDIHSAIVMRHGKVIGEIHPAPFKAEYGHTLFSCSKTFTSAAIGIAIGEHRLKLTDRLATFFPEYLPKEVSEWLSDITIEDLLTMRSGFVFFDEVRSEHLDWGKTYLNHPMNCKPGTKFQYDSLDTYLLSAIIQKVTSMTLLEYLKPRLFEPLHIEKVKWEVSPEGINTAGWGLYLQSESLAKFGQLLLQQGKWEGKQLIPSSWVKAMMSPHVEDYYGYQMWMCEWPDAARADGAYGQYIIVNPQQDMVVAITQCLTGNGSKEQSLIKNVLFPGIIPSNDKSASKERDIRPGKAYRILKKKQSTYALPLLEGKKSNRQMSIPLNVSYQLDKNPLGWKQVSFLTPQKMEVVDSVGRKGIIEMGFKQWKTSSIGFYPQNPRGTTLNCFSTIDFPFHASSCYAWQGEELVIKTHFVDWITAIELRLQFKDDQLLIHLSESYHSKKVSFKAHKAQQPHEHK</sequence>
<protein>
    <submittedName>
        <fullName evidence="3">Serine hydrolase</fullName>
    </submittedName>
</protein>
<keyword evidence="1" id="KW-0732">Signal</keyword>
<reference evidence="3 4" key="1">
    <citation type="submission" date="2017-07" db="EMBL/GenBank/DDBJ databases">
        <title>Draft genome sequence of Prevotella copri isolated from the gut of healthy adult Indian.</title>
        <authorList>
            <person name="Das B."/>
            <person name="Bag S."/>
            <person name="Ghosh T.S."/>
        </authorList>
    </citation>
    <scope>NUCLEOTIDE SEQUENCE [LARGE SCALE GENOMIC DNA]</scope>
    <source>
        <strain evidence="3 4">Indica</strain>
    </source>
</reference>
<comment type="caution">
    <text evidence="3">The sequence shown here is derived from an EMBL/GenBank/DDBJ whole genome shotgun (WGS) entry which is preliminary data.</text>
</comment>
<feature type="signal peptide" evidence="1">
    <location>
        <begin position="1"/>
        <end position="21"/>
    </location>
</feature>
<dbReference type="Gene3D" id="3.40.710.10">
    <property type="entry name" value="DD-peptidase/beta-lactamase superfamily"/>
    <property type="match status" value="1"/>
</dbReference>
<evidence type="ECO:0000313" key="4">
    <source>
        <dbReference type="Proteomes" id="UP000215155"/>
    </source>
</evidence>
<dbReference type="InterPro" id="IPR001466">
    <property type="entry name" value="Beta-lactam-related"/>
</dbReference>
<evidence type="ECO:0000259" key="2">
    <source>
        <dbReference type="Pfam" id="PF00144"/>
    </source>
</evidence>
<dbReference type="RefSeq" id="WP_089545193.1">
    <property type="nucleotide sequence ID" value="NZ_NMPZ01000034.1"/>
</dbReference>
<keyword evidence="3" id="KW-0378">Hydrolase</keyword>
<feature type="domain" description="Beta-lactamase-related" evidence="2">
    <location>
        <begin position="56"/>
        <end position="304"/>
    </location>
</feature>
<dbReference type="SUPFAM" id="SSF56601">
    <property type="entry name" value="beta-lactamase/transpeptidase-like"/>
    <property type="match status" value="1"/>
</dbReference>
<evidence type="ECO:0000256" key="1">
    <source>
        <dbReference type="SAM" id="SignalP"/>
    </source>
</evidence>
<dbReference type="InterPro" id="IPR050789">
    <property type="entry name" value="Diverse_Enzym_Activities"/>
</dbReference>
<dbReference type="AlphaFoldDB" id="A0AA91TH76"/>
<gene>
    <name evidence="3" type="ORF">CFT61_14950</name>
</gene>
<dbReference type="GO" id="GO:0016787">
    <property type="term" value="F:hydrolase activity"/>
    <property type="evidence" value="ECO:0007669"/>
    <property type="project" value="UniProtKB-KW"/>
</dbReference>
<proteinExistence type="predicted"/>